<evidence type="ECO:0000313" key="2">
    <source>
        <dbReference type="EMBL" id="SNR57159.1"/>
    </source>
</evidence>
<evidence type="ECO:0000313" key="3">
    <source>
        <dbReference type="Proteomes" id="UP000198420"/>
    </source>
</evidence>
<sequence length="305" mass="32536">MTTPDPRREREIQVHAEHLSFLEGPRWHDGRLWASDFFTRRVLAFGADGTVETICTLADGMPSGLGWDPRGRLLVSSMVDRRLLRLDSGGLVMVADLSHHAAWHCNDMVVDGQGRAYVGNFGWNDAANPEIQPTNLLRVDPDGRVAVAAEDVVFPNGVVITPDGATLLLAETFAGRITAFERAPDGSLSNRRTWAEFAPRAFATTHEATGSGVPLPDGMALDAEGALWIGDAAGNGALRVGEGGEILEAVPVGQGQTVFAVALGGPDRRTLFMCAAAPYGQGDPEHEHEARLLSCRIEVPGAGTP</sequence>
<name>A0A238XGW9_9ACTN</name>
<accession>A0A238XGW9</accession>
<dbReference type="RefSeq" id="WP_089311885.1">
    <property type="nucleotide sequence ID" value="NZ_FZNP01000004.1"/>
</dbReference>
<evidence type="ECO:0000259" key="1">
    <source>
        <dbReference type="Pfam" id="PF08450"/>
    </source>
</evidence>
<dbReference type="EMBL" id="FZNP01000004">
    <property type="protein sequence ID" value="SNR57159.1"/>
    <property type="molecule type" value="Genomic_DNA"/>
</dbReference>
<dbReference type="InterPro" id="IPR051262">
    <property type="entry name" value="SMP-30/CGR1_Lactonase"/>
</dbReference>
<dbReference type="Pfam" id="PF08450">
    <property type="entry name" value="SGL"/>
    <property type="match status" value="1"/>
</dbReference>
<proteinExistence type="predicted"/>
<dbReference type="OrthoDB" id="2633250at2"/>
<keyword evidence="3" id="KW-1185">Reference proteome</keyword>
<reference evidence="3" key="1">
    <citation type="submission" date="2017-06" db="EMBL/GenBank/DDBJ databases">
        <authorList>
            <person name="Varghese N."/>
            <person name="Submissions S."/>
        </authorList>
    </citation>
    <scope>NUCLEOTIDE SEQUENCE [LARGE SCALE GENOMIC DNA]</scope>
    <source>
        <strain evidence="3">DSM 44485</strain>
    </source>
</reference>
<dbReference type="Proteomes" id="UP000198420">
    <property type="component" value="Unassembled WGS sequence"/>
</dbReference>
<dbReference type="AlphaFoldDB" id="A0A238XGW9"/>
<protein>
    <submittedName>
        <fullName evidence="2">Sugar lactone lactonase YvrE</fullName>
    </submittedName>
</protein>
<feature type="domain" description="SMP-30/Gluconolactonase/LRE-like region" evidence="1">
    <location>
        <begin position="23"/>
        <end position="276"/>
    </location>
</feature>
<dbReference type="InterPro" id="IPR011042">
    <property type="entry name" value="6-blade_b-propeller_TolB-like"/>
</dbReference>
<dbReference type="PANTHER" id="PTHR47572:SF5">
    <property type="entry name" value="BLR2277 PROTEIN"/>
    <property type="match status" value="1"/>
</dbReference>
<gene>
    <name evidence="2" type="ORF">SAMN06265355_104248</name>
</gene>
<dbReference type="InterPro" id="IPR013658">
    <property type="entry name" value="SGL"/>
</dbReference>
<organism evidence="2 3">
    <name type="scientific">Actinomadura mexicana</name>
    <dbReference type="NCBI Taxonomy" id="134959"/>
    <lineage>
        <taxon>Bacteria</taxon>
        <taxon>Bacillati</taxon>
        <taxon>Actinomycetota</taxon>
        <taxon>Actinomycetes</taxon>
        <taxon>Streptosporangiales</taxon>
        <taxon>Thermomonosporaceae</taxon>
        <taxon>Actinomadura</taxon>
    </lineage>
</organism>
<dbReference type="PANTHER" id="PTHR47572">
    <property type="entry name" value="LIPOPROTEIN-RELATED"/>
    <property type="match status" value="1"/>
</dbReference>
<dbReference type="Gene3D" id="2.120.10.30">
    <property type="entry name" value="TolB, C-terminal domain"/>
    <property type="match status" value="1"/>
</dbReference>
<dbReference type="SUPFAM" id="SSF63829">
    <property type="entry name" value="Calcium-dependent phosphotriesterase"/>
    <property type="match status" value="1"/>
</dbReference>